<reference evidence="2 3" key="1">
    <citation type="submission" date="2022-01" db="EMBL/GenBank/DDBJ databases">
        <title>Novel bile acid biosynthetic pathways are enriched in the microbiome of centenarians.</title>
        <authorList>
            <person name="Sato Y."/>
            <person name="Atarashi K."/>
            <person name="Plichta R.D."/>
            <person name="Arai Y."/>
            <person name="Sasajima S."/>
            <person name="Kearney M.S."/>
            <person name="Suda W."/>
            <person name="Takeshita K."/>
            <person name="Sasaki T."/>
            <person name="Okamoto S."/>
            <person name="Skelly N.A."/>
            <person name="Okamura Y."/>
            <person name="Vlamakis H."/>
            <person name="Li Y."/>
            <person name="Tanoue T."/>
            <person name="Takei H."/>
            <person name="Nittono H."/>
            <person name="Narushima S."/>
            <person name="Irie J."/>
            <person name="Itoh H."/>
            <person name="Moriya K."/>
            <person name="Sugiura Y."/>
            <person name="Suematsu M."/>
            <person name="Moritoki N."/>
            <person name="Shibata S."/>
            <person name="Littman R.D."/>
            <person name="Fischbach A.M."/>
            <person name="Uwamino Y."/>
            <person name="Inoue T."/>
            <person name="Honda A."/>
            <person name="Hattori M."/>
            <person name="Murai T."/>
            <person name="Xavier J.R."/>
            <person name="Hirose N."/>
            <person name="Honda K."/>
        </authorList>
    </citation>
    <scope>NUCLEOTIDE SEQUENCE [LARGE SCALE GENOMIC DNA]</scope>
    <source>
        <strain evidence="2 3">CE91-St30</strain>
    </source>
</reference>
<dbReference type="InterPro" id="IPR050289">
    <property type="entry name" value="TorD/DmsD_chaperones"/>
</dbReference>
<proteinExistence type="predicted"/>
<dbReference type="Gene3D" id="1.10.3480.10">
    <property type="entry name" value="TorD-like"/>
    <property type="match status" value="1"/>
</dbReference>
<name>A0ABM7WIH8_9ACTN</name>
<gene>
    <name evidence="2" type="primary">torD</name>
    <name evidence="2" type="ORF">CE91St30_14210</name>
</gene>
<accession>A0ABM7WIH8</accession>
<sequence length="218" mass="24527">MHTNPIEALEDRGATYGLLARLFNREVDEDLLEAVGNLPLGDETSSDAIDEGSRLMRAYLAEERPDTIRELAVDFARLFIVRTARTANAPYPFESVHTAPDRTTMGDARDRALAAYREEGLDKSPSWTLPEDHVSLELEFEQTLCLRAAEALRREDETEAARLLAKQRAFLANHLNNWVPAFAETMEAYARTEFYRGLALFLTGFLEEDGAYLDALLG</sequence>
<dbReference type="InterPro" id="IPR036411">
    <property type="entry name" value="TorD-like_sf"/>
</dbReference>
<evidence type="ECO:0000256" key="1">
    <source>
        <dbReference type="ARBA" id="ARBA00023186"/>
    </source>
</evidence>
<evidence type="ECO:0000313" key="3">
    <source>
        <dbReference type="Proteomes" id="UP001320544"/>
    </source>
</evidence>
<dbReference type="Pfam" id="PF02613">
    <property type="entry name" value="Nitrate_red_del"/>
    <property type="match status" value="1"/>
</dbReference>
<keyword evidence="3" id="KW-1185">Reference proteome</keyword>
<protein>
    <submittedName>
        <fullName evidence="2">Chaperone protein TorD</fullName>
    </submittedName>
</protein>
<dbReference type="Proteomes" id="UP001320544">
    <property type="component" value="Chromosome"/>
</dbReference>
<dbReference type="SUPFAM" id="SSF89155">
    <property type="entry name" value="TorD-like"/>
    <property type="match status" value="1"/>
</dbReference>
<dbReference type="InterPro" id="IPR020945">
    <property type="entry name" value="DMSO/NO3_reduct_chaperone"/>
</dbReference>
<dbReference type="PANTHER" id="PTHR34227:SF1">
    <property type="entry name" value="DIMETHYL SULFOXIDE REDUCTASE CHAPERONE-RELATED"/>
    <property type="match status" value="1"/>
</dbReference>
<dbReference type="EMBL" id="AP025564">
    <property type="protein sequence ID" value="BDE96088.1"/>
    <property type="molecule type" value="Genomic_DNA"/>
</dbReference>
<organism evidence="2 3">
    <name type="scientific">Raoultibacter timonensis</name>
    <dbReference type="NCBI Taxonomy" id="1907662"/>
    <lineage>
        <taxon>Bacteria</taxon>
        <taxon>Bacillati</taxon>
        <taxon>Actinomycetota</taxon>
        <taxon>Coriobacteriia</taxon>
        <taxon>Eggerthellales</taxon>
        <taxon>Eggerthellaceae</taxon>
        <taxon>Raoultibacter</taxon>
    </lineage>
</organism>
<keyword evidence="1" id="KW-0143">Chaperone</keyword>
<evidence type="ECO:0000313" key="2">
    <source>
        <dbReference type="EMBL" id="BDE96088.1"/>
    </source>
</evidence>
<dbReference type="PANTHER" id="PTHR34227">
    <property type="entry name" value="CHAPERONE PROTEIN YCDY"/>
    <property type="match status" value="1"/>
</dbReference>
<dbReference type="RefSeq" id="WP_244412357.1">
    <property type="nucleotide sequence ID" value="NZ_AP025564.1"/>
</dbReference>